<dbReference type="RefSeq" id="XP_018024391.1">
    <property type="nucleotide sequence ID" value="XM_018168902.2"/>
</dbReference>
<accession>A0A8B7PGG1</accession>
<reference evidence="4" key="1">
    <citation type="submission" date="2025-08" db="UniProtKB">
        <authorList>
            <consortium name="RefSeq"/>
        </authorList>
    </citation>
    <scope>IDENTIFICATION</scope>
    <source>
        <tissue evidence="4">Whole organism</tissue>
    </source>
</reference>
<evidence type="ECO:0000256" key="1">
    <source>
        <dbReference type="SAM" id="MobiDB-lite"/>
    </source>
</evidence>
<dbReference type="OrthoDB" id="6352659at2759"/>
<keyword evidence="2" id="KW-1133">Transmembrane helix</keyword>
<feature type="compositionally biased region" description="Polar residues" evidence="1">
    <location>
        <begin position="14"/>
        <end position="23"/>
    </location>
</feature>
<gene>
    <name evidence="4" type="primary">LOC108680131</name>
</gene>
<dbReference type="Proteomes" id="UP000694843">
    <property type="component" value="Unplaced"/>
</dbReference>
<keyword evidence="2" id="KW-0472">Membrane</keyword>
<dbReference type="KEGG" id="hazt:108680131"/>
<evidence type="ECO:0000313" key="3">
    <source>
        <dbReference type="Proteomes" id="UP000694843"/>
    </source>
</evidence>
<evidence type="ECO:0000313" key="4">
    <source>
        <dbReference type="RefSeq" id="XP_018024391.1"/>
    </source>
</evidence>
<dbReference type="AlphaFoldDB" id="A0A8B7PGG1"/>
<keyword evidence="3" id="KW-1185">Reference proteome</keyword>
<feature type="transmembrane region" description="Helical" evidence="2">
    <location>
        <begin position="72"/>
        <end position="97"/>
    </location>
</feature>
<keyword evidence="2" id="KW-0812">Transmembrane</keyword>
<organism evidence="3 4">
    <name type="scientific">Hyalella azteca</name>
    <name type="common">Amphipod</name>
    <dbReference type="NCBI Taxonomy" id="294128"/>
    <lineage>
        <taxon>Eukaryota</taxon>
        <taxon>Metazoa</taxon>
        <taxon>Ecdysozoa</taxon>
        <taxon>Arthropoda</taxon>
        <taxon>Crustacea</taxon>
        <taxon>Multicrustacea</taxon>
        <taxon>Malacostraca</taxon>
        <taxon>Eumalacostraca</taxon>
        <taxon>Peracarida</taxon>
        <taxon>Amphipoda</taxon>
        <taxon>Senticaudata</taxon>
        <taxon>Talitrida</taxon>
        <taxon>Talitroidea</taxon>
        <taxon>Hyalellidae</taxon>
        <taxon>Hyalella</taxon>
    </lineage>
</organism>
<name>A0A8B7PGG1_HYAAZ</name>
<sequence length="191" mass="20865">MPASPRANMHPQAQLPNALSMSPSAGDPQQAASSDALLQRTSYPHPIASTHSGGYHTAPAPVLSPNTYTLNLVGTLGLALVIGVVIYDFIAYIFAVYRNQTDSYSPYGRRMASLASELWERKTIFSGLNPYLKGRSLEPLTEIIDVIADAVKKWEEEPAEKLKSNSSTVAAAQAKPRTKKTQNKQDFVFKE</sequence>
<protein>
    <submittedName>
        <fullName evidence="4">Uncharacterized protein LOC108680131</fullName>
    </submittedName>
</protein>
<proteinExistence type="predicted"/>
<evidence type="ECO:0000256" key="2">
    <source>
        <dbReference type="SAM" id="Phobius"/>
    </source>
</evidence>
<dbReference type="GeneID" id="108680131"/>
<feature type="region of interest" description="Disordered" evidence="1">
    <location>
        <begin position="162"/>
        <end position="191"/>
    </location>
</feature>
<feature type="region of interest" description="Disordered" evidence="1">
    <location>
        <begin position="1"/>
        <end position="35"/>
    </location>
</feature>